<dbReference type="RefSeq" id="WP_188993082.1">
    <property type="nucleotide sequence ID" value="NZ_BMHP01000002.1"/>
</dbReference>
<accession>A0A916Z2N6</accession>
<evidence type="ECO:0000313" key="1">
    <source>
        <dbReference type="EMBL" id="GGD73214.1"/>
    </source>
</evidence>
<gene>
    <name evidence="1" type="ORF">GCM10010911_33820</name>
</gene>
<dbReference type="Gene3D" id="1.10.10.1150">
    <property type="entry name" value="Coenzyme PQQ synthesis protein D (PqqD)"/>
    <property type="match status" value="1"/>
</dbReference>
<dbReference type="Proteomes" id="UP000612456">
    <property type="component" value="Unassembled WGS sequence"/>
</dbReference>
<dbReference type="InterPro" id="IPR008792">
    <property type="entry name" value="PQQD"/>
</dbReference>
<evidence type="ECO:0000313" key="2">
    <source>
        <dbReference type="Proteomes" id="UP000612456"/>
    </source>
</evidence>
<dbReference type="EMBL" id="BMHP01000002">
    <property type="protein sequence ID" value="GGD73214.1"/>
    <property type="molecule type" value="Genomic_DNA"/>
</dbReference>
<dbReference type="NCBIfam" id="NF033536">
    <property type="entry name" value="lasso_PqqD_Bac"/>
    <property type="match status" value="1"/>
</dbReference>
<dbReference type="Pfam" id="PF05402">
    <property type="entry name" value="PqqD"/>
    <property type="match status" value="1"/>
</dbReference>
<comment type="caution">
    <text evidence="1">The sequence shown here is derived from an EMBL/GenBank/DDBJ whole genome shotgun (WGS) entry which is preliminary data.</text>
</comment>
<organism evidence="1 2">
    <name type="scientific">Paenibacillus nasutitermitis</name>
    <dbReference type="NCBI Taxonomy" id="1652958"/>
    <lineage>
        <taxon>Bacteria</taxon>
        <taxon>Bacillati</taxon>
        <taxon>Bacillota</taxon>
        <taxon>Bacilli</taxon>
        <taxon>Bacillales</taxon>
        <taxon>Paenibacillaceae</taxon>
        <taxon>Paenibacillus</taxon>
    </lineage>
</organism>
<keyword evidence="2" id="KW-1185">Reference proteome</keyword>
<reference evidence="1" key="2">
    <citation type="submission" date="2020-09" db="EMBL/GenBank/DDBJ databases">
        <authorList>
            <person name="Sun Q."/>
            <person name="Zhou Y."/>
        </authorList>
    </citation>
    <scope>NUCLEOTIDE SEQUENCE</scope>
    <source>
        <strain evidence="1">CGMCC 1.15178</strain>
    </source>
</reference>
<sequence>MSASNLLLTGFVSQCPGNIVSDMDGEKVMLSVQNGKYYNLGETGGRIWDLIGSSTPIAGILSALTAEYEVDHNECKENMLSFLNHLHHHQLITFSNAEGQ</sequence>
<protein>
    <recommendedName>
        <fullName evidence="3">Lasso peptide biosynthesis PqqD family chaperone</fullName>
    </recommendedName>
</protein>
<dbReference type="AlphaFoldDB" id="A0A916Z2N6"/>
<evidence type="ECO:0008006" key="3">
    <source>
        <dbReference type="Google" id="ProtNLM"/>
    </source>
</evidence>
<reference evidence="1" key="1">
    <citation type="journal article" date="2014" name="Int. J. Syst. Evol. Microbiol.">
        <title>Complete genome sequence of Corynebacterium casei LMG S-19264T (=DSM 44701T), isolated from a smear-ripened cheese.</title>
        <authorList>
            <consortium name="US DOE Joint Genome Institute (JGI-PGF)"/>
            <person name="Walter F."/>
            <person name="Albersmeier A."/>
            <person name="Kalinowski J."/>
            <person name="Ruckert C."/>
        </authorList>
    </citation>
    <scope>NUCLEOTIDE SEQUENCE</scope>
    <source>
        <strain evidence="1">CGMCC 1.15178</strain>
    </source>
</reference>
<proteinExistence type="predicted"/>
<name>A0A916Z2N6_9BACL</name>
<dbReference type="InterPro" id="IPR041881">
    <property type="entry name" value="PqqD_sf"/>
</dbReference>